<keyword evidence="3" id="KW-1185">Reference proteome</keyword>
<accession>A0ABW1TTB5</accession>
<dbReference type="Pfam" id="PF00583">
    <property type="entry name" value="Acetyltransf_1"/>
    <property type="match status" value="1"/>
</dbReference>
<organism evidence="2 3">
    <name type="scientific">Polaromonas aquatica</name>
    <dbReference type="NCBI Taxonomy" id="332657"/>
    <lineage>
        <taxon>Bacteria</taxon>
        <taxon>Pseudomonadati</taxon>
        <taxon>Pseudomonadota</taxon>
        <taxon>Betaproteobacteria</taxon>
        <taxon>Burkholderiales</taxon>
        <taxon>Comamonadaceae</taxon>
        <taxon>Polaromonas</taxon>
    </lineage>
</organism>
<reference evidence="3" key="1">
    <citation type="journal article" date="2019" name="Int. J. Syst. Evol. Microbiol.">
        <title>The Global Catalogue of Microorganisms (GCM) 10K type strain sequencing project: providing services to taxonomists for standard genome sequencing and annotation.</title>
        <authorList>
            <consortium name="The Broad Institute Genomics Platform"/>
            <consortium name="The Broad Institute Genome Sequencing Center for Infectious Disease"/>
            <person name="Wu L."/>
            <person name="Ma J."/>
        </authorList>
    </citation>
    <scope>NUCLEOTIDE SEQUENCE [LARGE SCALE GENOMIC DNA]</scope>
    <source>
        <strain evidence="3">CCUG 39402</strain>
    </source>
</reference>
<name>A0ABW1TTB5_9BURK</name>
<gene>
    <name evidence="2" type="ORF">ACFQND_02930</name>
</gene>
<evidence type="ECO:0000313" key="3">
    <source>
        <dbReference type="Proteomes" id="UP001596270"/>
    </source>
</evidence>
<comment type="caution">
    <text evidence="2">The sequence shown here is derived from an EMBL/GenBank/DDBJ whole genome shotgun (WGS) entry which is preliminary data.</text>
</comment>
<dbReference type="EMBL" id="JBHSRS010000005">
    <property type="protein sequence ID" value="MFC6280183.1"/>
    <property type="molecule type" value="Genomic_DNA"/>
</dbReference>
<dbReference type="InterPro" id="IPR000182">
    <property type="entry name" value="GNAT_dom"/>
</dbReference>
<dbReference type="RefSeq" id="WP_371434523.1">
    <property type="nucleotide sequence ID" value="NZ_JBHSRS010000005.1"/>
</dbReference>
<sequence>MMADMPLVVARGEQGVLGFLMTTTRAMNADFPIIRTMLAAYPGSADAYVYGPICVAASERCKGLARALFQELRRLQPDREGILFIRRDNAPSIRVHLRMGMHEVAGFEMNGIGFSVMSFIGQAQNRL</sequence>
<dbReference type="SUPFAM" id="SSF55729">
    <property type="entry name" value="Acyl-CoA N-acyltransferases (Nat)"/>
    <property type="match status" value="1"/>
</dbReference>
<proteinExistence type="predicted"/>
<dbReference type="Gene3D" id="3.40.630.30">
    <property type="match status" value="1"/>
</dbReference>
<evidence type="ECO:0000313" key="2">
    <source>
        <dbReference type="EMBL" id="MFC6280183.1"/>
    </source>
</evidence>
<dbReference type="Proteomes" id="UP001596270">
    <property type="component" value="Unassembled WGS sequence"/>
</dbReference>
<protein>
    <submittedName>
        <fullName evidence="2">N-acetyltransferase family protein</fullName>
    </submittedName>
</protein>
<evidence type="ECO:0000259" key="1">
    <source>
        <dbReference type="Pfam" id="PF00583"/>
    </source>
</evidence>
<dbReference type="InterPro" id="IPR016181">
    <property type="entry name" value="Acyl_CoA_acyltransferase"/>
</dbReference>
<feature type="domain" description="N-acetyltransferase" evidence="1">
    <location>
        <begin position="45"/>
        <end position="101"/>
    </location>
</feature>